<evidence type="ECO:0000256" key="1">
    <source>
        <dbReference type="ARBA" id="ARBA00022679"/>
    </source>
</evidence>
<gene>
    <name evidence="2" type="ORF">D5366_04880</name>
</gene>
<proteinExistence type="predicted"/>
<evidence type="ECO:0000313" key="2">
    <source>
        <dbReference type="EMBL" id="QDH24669.1"/>
    </source>
</evidence>
<dbReference type="Proteomes" id="UP000317214">
    <property type="component" value="Chromosome"/>
</dbReference>
<dbReference type="EMBL" id="CP032485">
    <property type="protein sequence ID" value="QDH24669.1"/>
    <property type="molecule type" value="Genomic_DNA"/>
</dbReference>
<dbReference type="Pfam" id="PF04488">
    <property type="entry name" value="Gly_transf_sug"/>
    <property type="match status" value="1"/>
</dbReference>
<protein>
    <recommendedName>
        <fullName evidence="4">Mannosyltransferase</fullName>
    </recommendedName>
</protein>
<evidence type="ECO:0008006" key="4">
    <source>
        <dbReference type="Google" id="ProtNLM"/>
    </source>
</evidence>
<accession>A0A4Y6V3N1</accession>
<name>A0A4Y6V3N1_9PROT</name>
<dbReference type="GO" id="GO:0016020">
    <property type="term" value="C:membrane"/>
    <property type="evidence" value="ECO:0007669"/>
    <property type="project" value="GOC"/>
</dbReference>
<dbReference type="RefSeq" id="WP_141492510.1">
    <property type="nucleotide sequence ID" value="NZ_CP032485.1"/>
</dbReference>
<dbReference type="InterPro" id="IPR029044">
    <property type="entry name" value="Nucleotide-diphossugar_trans"/>
</dbReference>
<reference evidence="2 3" key="1">
    <citation type="submission" date="2018-09" db="EMBL/GenBank/DDBJ databases">
        <title>The complete genome sequence of Neokomagataea tanensis NBRC 106556(T).</title>
        <authorList>
            <person name="Chua K.-O."/>
            <person name="See-Too W.-S."/>
            <person name="Hong K.-W."/>
            <person name="Yin W.-F."/>
            <person name="Chan K.-G."/>
        </authorList>
    </citation>
    <scope>NUCLEOTIDE SEQUENCE [LARGE SCALE GENOMIC DNA]</scope>
    <source>
        <strain evidence="3">AH13 \ NBRC 106556</strain>
    </source>
</reference>
<dbReference type="InterPro" id="IPR051706">
    <property type="entry name" value="Glycosyltransferase_domain"/>
</dbReference>
<sequence>MPCFDLLTAGIETGWLPNIAESFVNGIPENIPKRLIQYWHSKEIPEEVSKNIESFKNFNKEFSHHIIDDEEARSFIYIHYGQDAALLYDACFHAAMKSDFWRICDLYQNGGVYVDVDTLAHGPIAKIGAGQNFSCLLTYSIGQPWCIDNDFFMTEARHPVMQAILNGLFENVDRFVKTRSFENIWVETGPGVTTMKVARWLAQKAVDEQVLPKDTGVVFRHHHALGEAFYHAEMEYKNSPEGNWRTAQPS</sequence>
<dbReference type="OrthoDB" id="146908at2"/>
<dbReference type="Gene3D" id="3.90.550.20">
    <property type="match status" value="1"/>
</dbReference>
<dbReference type="InterPro" id="IPR007577">
    <property type="entry name" value="GlycoTrfase_DXD_sugar-bd_CS"/>
</dbReference>
<organism evidence="2 3">
    <name type="scientific">Neokomagataea tanensis</name>
    <dbReference type="NCBI Taxonomy" id="661191"/>
    <lineage>
        <taxon>Bacteria</taxon>
        <taxon>Pseudomonadati</taxon>
        <taxon>Pseudomonadota</taxon>
        <taxon>Alphaproteobacteria</taxon>
        <taxon>Acetobacterales</taxon>
        <taxon>Acetobacteraceae</taxon>
        <taxon>Neokomagataea</taxon>
    </lineage>
</organism>
<dbReference type="PANTHER" id="PTHR32385">
    <property type="entry name" value="MANNOSYL PHOSPHORYLINOSITOL CERAMIDE SYNTHASE"/>
    <property type="match status" value="1"/>
</dbReference>
<dbReference type="KEGG" id="ntn:D5366_04880"/>
<dbReference type="AlphaFoldDB" id="A0A4Y6V3N1"/>
<keyword evidence="3" id="KW-1185">Reference proteome</keyword>
<dbReference type="GO" id="GO:0051999">
    <property type="term" value="P:mannosyl-inositol phosphorylceramide biosynthetic process"/>
    <property type="evidence" value="ECO:0007669"/>
    <property type="project" value="TreeGrafter"/>
</dbReference>
<dbReference type="SUPFAM" id="SSF53448">
    <property type="entry name" value="Nucleotide-diphospho-sugar transferases"/>
    <property type="match status" value="1"/>
</dbReference>
<evidence type="ECO:0000313" key="3">
    <source>
        <dbReference type="Proteomes" id="UP000317214"/>
    </source>
</evidence>
<keyword evidence="1" id="KW-0808">Transferase</keyword>
<dbReference type="PANTHER" id="PTHR32385:SF15">
    <property type="entry name" value="INOSITOL PHOSPHOCERAMIDE MANNOSYLTRANSFERASE 1"/>
    <property type="match status" value="1"/>
</dbReference>
<dbReference type="GO" id="GO:0000030">
    <property type="term" value="F:mannosyltransferase activity"/>
    <property type="evidence" value="ECO:0007669"/>
    <property type="project" value="TreeGrafter"/>
</dbReference>